<proteinExistence type="predicted"/>
<dbReference type="AlphaFoldDB" id="A0A8B8AVV0"/>
<organism evidence="2 3">
    <name type="scientific">Crassostrea virginica</name>
    <name type="common">Eastern oyster</name>
    <dbReference type="NCBI Taxonomy" id="6565"/>
    <lineage>
        <taxon>Eukaryota</taxon>
        <taxon>Metazoa</taxon>
        <taxon>Spiralia</taxon>
        <taxon>Lophotrochozoa</taxon>
        <taxon>Mollusca</taxon>
        <taxon>Bivalvia</taxon>
        <taxon>Autobranchia</taxon>
        <taxon>Pteriomorphia</taxon>
        <taxon>Ostreida</taxon>
        <taxon>Ostreoidea</taxon>
        <taxon>Ostreidae</taxon>
        <taxon>Crassostrea</taxon>
    </lineage>
</organism>
<gene>
    <name evidence="3" type="primary">LOC111105412</name>
</gene>
<protein>
    <submittedName>
        <fullName evidence="3">Uncharacterized protein LOC111105412 isoform X3</fullName>
    </submittedName>
</protein>
<dbReference type="InterPro" id="IPR009030">
    <property type="entry name" value="Growth_fac_rcpt_cys_sf"/>
</dbReference>
<dbReference type="RefSeq" id="XP_022295407.1">
    <property type="nucleotide sequence ID" value="XM_022439699.1"/>
</dbReference>
<feature type="compositionally biased region" description="Polar residues" evidence="1">
    <location>
        <begin position="185"/>
        <end position="194"/>
    </location>
</feature>
<accession>A0A8B8AVV0</accession>
<reference evidence="3" key="1">
    <citation type="submission" date="2025-08" db="UniProtKB">
        <authorList>
            <consortium name="RefSeq"/>
        </authorList>
    </citation>
    <scope>IDENTIFICATION</scope>
    <source>
        <tissue evidence="3">Whole sample</tissue>
    </source>
</reference>
<name>A0A8B8AVV0_CRAVI</name>
<dbReference type="GeneID" id="111105412"/>
<dbReference type="Gene3D" id="2.170.300.10">
    <property type="entry name" value="Tie2 ligand-binding domain superfamily"/>
    <property type="match status" value="1"/>
</dbReference>
<dbReference type="OrthoDB" id="6214549at2759"/>
<dbReference type="SUPFAM" id="SSF57184">
    <property type="entry name" value="Growth factor receptor domain"/>
    <property type="match status" value="1"/>
</dbReference>
<keyword evidence="2" id="KW-1185">Reference proteome</keyword>
<feature type="compositionally biased region" description="Polar residues" evidence="1">
    <location>
        <begin position="165"/>
        <end position="175"/>
    </location>
</feature>
<sequence length="206" mass="23142">MAGGCSYSQFWDGTQCTACLDGFYGKHCTKKCEDGAYGQQCGNTCQCPIEQCNHVSGCITESNQEEDLYQTVHLDGNETNENQQHRKYYQLKHSVSHEPNRHRENYAHYQEIDETHNLSNDSDSSNINVISDTSEQHNYLDVLGSSSSKDSAFNDENLANHDQDLSPQYTDTVPNGKSGAKENRYNNGSEYASNDTYLDVTNEPIV</sequence>
<evidence type="ECO:0000313" key="2">
    <source>
        <dbReference type="Proteomes" id="UP000694844"/>
    </source>
</evidence>
<evidence type="ECO:0000313" key="3">
    <source>
        <dbReference type="RefSeq" id="XP_022295407.1"/>
    </source>
</evidence>
<evidence type="ECO:0000256" key="1">
    <source>
        <dbReference type="SAM" id="MobiDB-lite"/>
    </source>
</evidence>
<feature type="region of interest" description="Disordered" evidence="1">
    <location>
        <begin position="144"/>
        <end position="194"/>
    </location>
</feature>
<dbReference type="Proteomes" id="UP000694844">
    <property type="component" value="Chromosome 7"/>
</dbReference>